<protein>
    <submittedName>
        <fullName evidence="3">GNAT family N-acetyltransferase</fullName>
        <ecNumber evidence="3">2.3.-.-</ecNumber>
    </submittedName>
</protein>
<dbReference type="InterPro" id="IPR050769">
    <property type="entry name" value="NAT_camello-type"/>
</dbReference>
<organism evidence="3 4">
    <name type="scientific">Litoribrevibacter euphylliae</name>
    <dbReference type="NCBI Taxonomy" id="1834034"/>
    <lineage>
        <taxon>Bacteria</taxon>
        <taxon>Pseudomonadati</taxon>
        <taxon>Pseudomonadota</taxon>
        <taxon>Gammaproteobacteria</taxon>
        <taxon>Oceanospirillales</taxon>
        <taxon>Oceanospirillaceae</taxon>
        <taxon>Litoribrevibacter</taxon>
    </lineage>
</organism>
<feature type="domain" description="N-acetyltransferase" evidence="2">
    <location>
        <begin position="1"/>
        <end position="157"/>
    </location>
</feature>
<keyword evidence="1 3" id="KW-0808">Transferase</keyword>
<accession>A0ABV7HEH8</accession>
<dbReference type="CDD" id="cd04301">
    <property type="entry name" value="NAT_SF"/>
    <property type="match status" value="1"/>
</dbReference>
<dbReference type="SUPFAM" id="SSF55729">
    <property type="entry name" value="Acyl-CoA N-acyltransferases (Nat)"/>
    <property type="match status" value="1"/>
</dbReference>
<evidence type="ECO:0000259" key="2">
    <source>
        <dbReference type="PROSITE" id="PS51186"/>
    </source>
</evidence>
<evidence type="ECO:0000313" key="3">
    <source>
        <dbReference type="EMBL" id="MFC3152280.1"/>
    </source>
</evidence>
<evidence type="ECO:0000256" key="1">
    <source>
        <dbReference type="ARBA" id="ARBA00022679"/>
    </source>
</evidence>
<dbReference type="GO" id="GO:0016746">
    <property type="term" value="F:acyltransferase activity"/>
    <property type="evidence" value="ECO:0007669"/>
    <property type="project" value="UniProtKB-KW"/>
</dbReference>
<dbReference type="PROSITE" id="PS51186">
    <property type="entry name" value="GNAT"/>
    <property type="match status" value="1"/>
</dbReference>
<dbReference type="PANTHER" id="PTHR13947:SF37">
    <property type="entry name" value="LD18367P"/>
    <property type="match status" value="1"/>
</dbReference>
<evidence type="ECO:0000313" key="4">
    <source>
        <dbReference type="Proteomes" id="UP001595476"/>
    </source>
</evidence>
<dbReference type="RefSeq" id="WP_386722207.1">
    <property type="nucleotide sequence ID" value="NZ_JBHRSZ010000006.1"/>
</dbReference>
<dbReference type="EMBL" id="JBHRSZ010000006">
    <property type="protein sequence ID" value="MFC3152280.1"/>
    <property type="molecule type" value="Genomic_DNA"/>
</dbReference>
<keyword evidence="3" id="KW-0012">Acyltransferase</keyword>
<dbReference type="Gene3D" id="3.40.630.30">
    <property type="match status" value="1"/>
</dbReference>
<sequence length="161" mass="18286">MIIEAYKDEYQDGIIQLIVGIQRSEFNLDITADDQPDLMNIHNFYVTGKGNFWVAVDNDQVVGTISLLDIGDDTVALRKMFVAESHRGKDKGVANQLLTTAFDWAEANQLKAIYLGTTSKFLAAHRFYEKNGFSEIMKSALPERFPMMAVDTKFYKRECSE</sequence>
<dbReference type="Pfam" id="PF00583">
    <property type="entry name" value="Acetyltransf_1"/>
    <property type="match status" value="1"/>
</dbReference>
<dbReference type="EC" id="2.3.-.-" evidence="3"/>
<keyword evidence="4" id="KW-1185">Reference proteome</keyword>
<gene>
    <name evidence="3" type="ORF">ACFOEK_14690</name>
</gene>
<comment type="caution">
    <text evidence="3">The sequence shown here is derived from an EMBL/GenBank/DDBJ whole genome shotgun (WGS) entry which is preliminary data.</text>
</comment>
<proteinExistence type="predicted"/>
<dbReference type="InterPro" id="IPR000182">
    <property type="entry name" value="GNAT_dom"/>
</dbReference>
<dbReference type="InterPro" id="IPR016181">
    <property type="entry name" value="Acyl_CoA_acyltransferase"/>
</dbReference>
<dbReference type="PANTHER" id="PTHR13947">
    <property type="entry name" value="GNAT FAMILY N-ACETYLTRANSFERASE"/>
    <property type="match status" value="1"/>
</dbReference>
<reference evidence="4" key="1">
    <citation type="journal article" date="2019" name="Int. J. Syst. Evol. Microbiol.">
        <title>The Global Catalogue of Microorganisms (GCM) 10K type strain sequencing project: providing services to taxonomists for standard genome sequencing and annotation.</title>
        <authorList>
            <consortium name="The Broad Institute Genomics Platform"/>
            <consortium name="The Broad Institute Genome Sequencing Center for Infectious Disease"/>
            <person name="Wu L."/>
            <person name="Ma J."/>
        </authorList>
    </citation>
    <scope>NUCLEOTIDE SEQUENCE [LARGE SCALE GENOMIC DNA]</scope>
    <source>
        <strain evidence="4">KCTC 52438</strain>
    </source>
</reference>
<name>A0ABV7HEH8_9GAMM</name>
<dbReference type="Proteomes" id="UP001595476">
    <property type="component" value="Unassembled WGS sequence"/>
</dbReference>